<dbReference type="InterPro" id="IPR006366">
    <property type="entry name" value="CobA/CysG_C"/>
</dbReference>
<sequence>MADSPDTAPAATGHITLVGAGPGDADLLTLRAIDRLRAADVVLYDDLASGAALAHVRDDAEQIAVGKRSGQHAPKQAEVSRLMVAYAAMGQRVVRLKSGDPAIFARADEEITAARAAGIPVEIVPGVTTATAAAALVGSALTKRLVARRVQFVTAHEVTGGLPDDLDLAALADAAATTCVFMGKATFPALAEKLFARGLSPETPAVVVENLGVAAPGVIVGTVATVAIRLRDAPPPGPCMILYGAALADATVPSERPPPDEPTAAT</sequence>
<comment type="caution">
    <text evidence="9">The sequence shown here is derived from an EMBL/GenBank/DDBJ whole genome shotgun (WGS) entry which is preliminary data.</text>
</comment>
<dbReference type="CDD" id="cd11642">
    <property type="entry name" value="SUMT"/>
    <property type="match status" value="1"/>
</dbReference>
<accession>A0A9X5AT01</accession>
<dbReference type="EMBL" id="WNKV01000013">
    <property type="protein sequence ID" value="MTW17851.1"/>
    <property type="molecule type" value="Genomic_DNA"/>
</dbReference>
<evidence type="ECO:0000259" key="8">
    <source>
        <dbReference type="Pfam" id="PF00590"/>
    </source>
</evidence>
<dbReference type="Proteomes" id="UP000438991">
    <property type="component" value="Unassembled WGS sequence"/>
</dbReference>
<evidence type="ECO:0000256" key="1">
    <source>
        <dbReference type="ARBA" id="ARBA00005879"/>
    </source>
</evidence>
<keyword evidence="6" id="KW-0627">Porphyrin biosynthesis</keyword>
<evidence type="ECO:0000256" key="2">
    <source>
        <dbReference type="ARBA" id="ARBA00012162"/>
    </source>
</evidence>
<name>A0A9X5AT01_9BRAD</name>
<dbReference type="GO" id="GO:0032259">
    <property type="term" value="P:methylation"/>
    <property type="evidence" value="ECO:0007669"/>
    <property type="project" value="UniProtKB-KW"/>
</dbReference>
<dbReference type="AlphaFoldDB" id="A0A9X5AT01"/>
<evidence type="ECO:0000313" key="9">
    <source>
        <dbReference type="EMBL" id="MTW17851.1"/>
    </source>
</evidence>
<dbReference type="InterPro" id="IPR050161">
    <property type="entry name" value="Siro_Cobalamin_biosynth"/>
</dbReference>
<dbReference type="FunFam" id="3.40.1010.10:FF:000001">
    <property type="entry name" value="Siroheme synthase"/>
    <property type="match status" value="1"/>
</dbReference>
<evidence type="ECO:0000256" key="3">
    <source>
        <dbReference type="ARBA" id="ARBA00022603"/>
    </source>
</evidence>
<evidence type="ECO:0000256" key="4">
    <source>
        <dbReference type="ARBA" id="ARBA00022679"/>
    </source>
</evidence>
<keyword evidence="5" id="KW-0949">S-adenosyl-L-methionine</keyword>
<dbReference type="GO" id="GO:0019354">
    <property type="term" value="P:siroheme biosynthetic process"/>
    <property type="evidence" value="ECO:0007669"/>
    <property type="project" value="InterPro"/>
</dbReference>
<feature type="domain" description="Tetrapyrrole methylase" evidence="8">
    <location>
        <begin position="15"/>
        <end position="226"/>
    </location>
</feature>
<evidence type="ECO:0000256" key="7">
    <source>
        <dbReference type="ARBA" id="ARBA00025705"/>
    </source>
</evidence>
<gene>
    <name evidence="9" type="primary">cobA</name>
    <name evidence="9" type="ORF">GJ689_16715</name>
</gene>
<evidence type="ECO:0000256" key="6">
    <source>
        <dbReference type="ARBA" id="ARBA00023244"/>
    </source>
</evidence>
<protein>
    <recommendedName>
        <fullName evidence="2">uroporphyrinogen-III C-methyltransferase</fullName>
        <ecNumber evidence="2">2.1.1.107</ecNumber>
    </recommendedName>
</protein>
<dbReference type="NCBIfam" id="NF004790">
    <property type="entry name" value="PRK06136.1"/>
    <property type="match status" value="1"/>
</dbReference>
<dbReference type="RefSeq" id="WP_155480462.1">
    <property type="nucleotide sequence ID" value="NZ_WNKV01000013.1"/>
</dbReference>
<dbReference type="SUPFAM" id="SSF53790">
    <property type="entry name" value="Tetrapyrrole methylase"/>
    <property type="match status" value="1"/>
</dbReference>
<evidence type="ECO:0000313" key="10">
    <source>
        <dbReference type="Proteomes" id="UP000438991"/>
    </source>
</evidence>
<dbReference type="Pfam" id="PF00590">
    <property type="entry name" value="TP_methylase"/>
    <property type="match status" value="1"/>
</dbReference>
<dbReference type="InterPro" id="IPR014777">
    <property type="entry name" value="4pyrrole_Mease_sub1"/>
</dbReference>
<keyword evidence="4 9" id="KW-0808">Transferase</keyword>
<dbReference type="PANTHER" id="PTHR45790:SF3">
    <property type="entry name" value="S-ADENOSYL-L-METHIONINE-DEPENDENT UROPORPHYRINOGEN III METHYLTRANSFERASE, CHLOROPLASTIC"/>
    <property type="match status" value="1"/>
</dbReference>
<evidence type="ECO:0000256" key="5">
    <source>
        <dbReference type="ARBA" id="ARBA00022691"/>
    </source>
</evidence>
<proteinExistence type="inferred from homology"/>
<dbReference type="EC" id="2.1.1.107" evidence="2"/>
<comment type="pathway">
    <text evidence="7">Porphyrin-containing compound metabolism; siroheme biosynthesis; precorrin-2 from uroporphyrinogen III: step 1/1.</text>
</comment>
<dbReference type="PROSITE" id="PS00839">
    <property type="entry name" value="SUMT_1"/>
    <property type="match status" value="1"/>
</dbReference>
<dbReference type="Gene3D" id="3.30.950.10">
    <property type="entry name" value="Methyltransferase, Cobalt-precorrin-4 Transmethylase, Domain 2"/>
    <property type="match status" value="1"/>
</dbReference>
<dbReference type="GO" id="GO:0004851">
    <property type="term" value="F:uroporphyrin-III C-methyltransferase activity"/>
    <property type="evidence" value="ECO:0007669"/>
    <property type="project" value="UniProtKB-EC"/>
</dbReference>
<comment type="similarity">
    <text evidence="1">Belongs to the precorrin methyltransferase family.</text>
</comment>
<reference evidence="9 10" key="1">
    <citation type="submission" date="2019-11" db="EMBL/GenBank/DDBJ databases">
        <title>Whole-genome sequence of Rhodoplanes serenus DSM 18633, type strain.</title>
        <authorList>
            <person name="Kyndt J.A."/>
            <person name="Meyer T.E."/>
        </authorList>
    </citation>
    <scope>NUCLEOTIDE SEQUENCE [LARGE SCALE GENOMIC DNA]</scope>
    <source>
        <strain evidence="9 10">DSM 18633</strain>
    </source>
</reference>
<dbReference type="NCBIfam" id="TIGR01469">
    <property type="entry name" value="cobA_cysG_Cterm"/>
    <property type="match status" value="1"/>
</dbReference>
<keyword evidence="3 9" id="KW-0489">Methyltransferase</keyword>
<dbReference type="InterPro" id="IPR000878">
    <property type="entry name" value="4pyrrol_Mease"/>
</dbReference>
<dbReference type="InterPro" id="IPR035996">
    <property type="entry name" value="4pyrrol_Methylase_sf"/>
</dbReference>
<dbReference type="InterPro" id="IPR014776">
    <property type="entry name" value="4pyrrole_Mease_sub2"/>
</dbReference>
<dbReference type="InterPro" id="IPR003043">
    <property type="entry name" value="Uropor_MeTrfase_CS"/>
</dbReference>
<dbReference type="Gene3D" id="3.40.1010.10">
    <property type="entry name" value="Cobalt-precorrin-4 Transmethylase, Domain 1"/>
    <property type="match status" value="1"/>
</dbReference>
<organism evidence="9 10">
    <name type="scientific">Rhodoplanes serenus</name>
    <dbReference type="NCBI Taxonomy" id="200615"/>
    <lineage>
        <taxon>Bacteria</taxon>
        <taxon>Pseudomonadati</taxon>
        <taxon>Pseudomonadota</taxon>
        <taxon>Alphaproteobacteria</taxon>
        <taxon>Hyphomicrobiales</taxon>
        <taxon>Nitrobacteraceae</taxon>
        <taxon>Rhodoplanes</taxon>
    </lineage>
</organism>
<dbReference type="PANTHER" id="PTHR45790">
    <property type="entry name" value="SIROHEME SYNTHASE-RELATED"/>
    <property type="match status" value="1"/>
</dbReference>